<dbReference type="RefSeq" id="WP_289362983.1">
    <property type="nucleotide sequence ID" value="NZ_JAUCBP010000001.1"/>
</dbReference>
<dbReference type="SUPFAM" id="SSF74653">
    <property type="entry name" value="TolA/TonB C-terminal domain"/>
    <property type="match status" value="1"/>
</dbReference>
<dbReference type="InterPro" id="IPR037682">
    <property type="entry name" value="TonB_C"/>
</dbReference>
<keyword evidence="9" id="KW-0472">Membrane</keyword>
<evidence type="ECO:0000256" key="4">
    <source>
        <dbReference type="ARBA" id="ARBA00022475"/>
    </source>
</evidence>
<keyword evidence="14" id="KW-1185">Reference proteome</keyword>
<feature type="chain" id="PRO_5045329548" description="Protein TonB" evidence="11">
    <location>
        <begin position="26"/>
        <end position="374"/>
    </location>
</feature>
<dbReference type="InterPro" id="IPR006260">
    <property type="entry name" value="TonB/TolA_C"/>
</dbReference>
<dbReference type="Gene3D" id="3.30.1150.10">
    <property type="match status" value="1"/>
</dbReference>
<proteinExistence type="inferred from homology"/>
<dbReference type="NCBIfam" id="TIGR01352">
    <property type="entry name" value="tonB_Cterm"/>
    <property type="match status" value="1"/>
</dbReference>
<reference evidence="13 14" key="1">
    <citation type="submission" date="2023-06" db="EMBL/GenBank/DDBJ databases">
        <title>Alteromonas sp. ASW11-36 isolated from intertidal sand.</title>
        <authorList>
            <person name="Li Y."/>
        </authorList>
    </citation>
    <scope>NUCLEOTIDE SEQUENCE [LARGE SCALE GENOMIC DNA]</scope>
    <source>
        <strain evidence="13 14">ASW11-36</strain>
    </source>
</reference>
<dbReference type="InterPro" id="IPR051045">
    <property type="entry name" value="TonB-dependent_transducer"/>
</dbReference>
<dbReference type="Proteomes" id="UP001234343">
    <property type="component" value="Unassembled WGS sequence"/>
</dbReference>
<feature type="domain" description="TonB C-terminal" evidence="12">
    <location>
        <begin position="282"/>
        <end position="374"/>
    </location>
</feature>
<keyword evidence="7 10" id="KW-0653">Protein transport</keyword>
<comment type="subcellular location">
    <subcellularLocation>
        <location evidence="1 10">Cell inner membrane</location>
        <topology evidence="1 10">Single-pass membrane protein</topology>
        <orientation evidence="1 10">Periplasmic side</orientation>
    </subcellularLocation>
</comment>
<evidence type="ECO:0000256" key="8">
    <source>
        <dbReference type="ARBA" id="ARBA00022989"/>
    </source>
</evidence>
<evidence type="ECO:0000256" key="9">
    <source>
        <dbReference type="ARBA" id="ARBA00023136"/>
    </source>
</evidence>
<evidence type="ECO:0000256" key="5">
    <source>
        <dbReference type="ARBA" id="ARBA00022519"/>
    </source>
</evidence>
<dbReference type="PANTHER" id="PTHR33446">
    <property type="entry name" value="PROTEIN TONB-RELATED"/>
    <property type="match status" value="1"/>
</dbReference>
<evidence type="ECO:0000256" key="3">
    <source>
        <dbReference type="ARBA" id="ARBA00022448"/>
    </source>
</evidence>
<evidence type="ECO:0000256" key="7">
    <source>
        <dbReference type="ARBA" id="ARBA00022927"/>
    </source>
</evidence>
<keyword evidence="3 10" id="KW-0813">Transport</keyword>
<evidence type="ECO:0000313" key="14">
    <source>
        <dbReference type="Proteomes" id="UP001234343"/>
    </source>
</evidence>
<comment type="caution">
    <text evidence="13">The sequence shown here is derived from an EMBL/GenBank/DDBJ whole genome shotgun (WGS) entry which is preliminary data.</text>
</comment>
<dbReference type="PRINTS" id="PR01374">
    <property type="entry name" value="TONBPROTEIN"/>
</dbReference>
<evidence type="ECO:0000256" key="11">
    <source>
        <dbReference type="SAM" id="SignalP"/>
    </source>
</evidence>
<gene>
    <name evidence="13" type="ORF">QTP81_00510</name>
</gene>
<evidence type="ECO:0000256" key="10">
    <source>
        <dbReference type="RuleBase" id="RU362123"/>
    </source>
</evidence>
<dbReference type="Gene3D" id="1.25.40.10">
    <property type="entry name" value="Tetratricopeptide repeat domain"/>
    <property type="match status" value="1"/>
</dbReference>
<dbReference type="Pfam" id="PF03544">
    <property type="entry name" value="TonB_C"/>
    <property type="match status" value="1"/>
</dbReference>
<dbReference type="EMBL" id="JAUCBP010000001">
    <property type="protein sequence ID" value="MDM7859083.1"/>
    <property type="molecule type" value="Genomic_DNA"/>
</dbReference>
<evidence type="ECO:0000313" key="13">
    <source>
        <dbReference type="EMBL" id="MDM7859083.1"/>
    </source>
</evidence>
<keyword evidence="10" id="KW-0735">Signal-anchor</keyword>
<organism evidence="13 14">
    <name type="scientific">Alteromonas arenosi</name>
    <dbReference type="NCBI Taxonomy" id="3055817"/>
    <lineage>
        <taxon>Bacteria</taxon>
        <taxon>Pseudomonadati</taxon>
        <taxon>Pseudomonadota</taxon>
        <taxon>Gammaproteobacteria</taxon>
        <taxon>Alteromonadales</taxon>
        <taxon>Alteromonadaceae</taxon>
        <taxon>Alteromonas/Salinimonas group</taxon>
        <taxon>Alteromonas</taxon>
    </lineage>
</organism>
<comment type="similarity">
    <text evidence="2 10">Belongs to the TonB family.</text>
</comment>
<keyword evidence="5 10" id="KW-0997">Cell inner membrane</keyword>
<evidence type="ECO:0000256" key="1">
    <source>
        <dbReference type="ARBA" id="ARBA00004383"/>
    </source>
</evidence>
<dbReference type="PANTHER" id="PTHR33446:SF14">
    <property type="entry name" value="PROTEIN TONB"/>
    <property type="match status" value="1"/>
</dbReference>
<evidence type="ECO:0000256" key="2">
    <source>
        <dbReference type="ARBA" id="ARBA00006555"/>
    </source>
</evidence>
<dbReference type="InterPro" id="IPR003538">
    <property type="entry name" value="TonB"/>
</dbReference>
<sequence length="374" mass="42920">MKTFRKLCSATIITLFIQLPFNASATDNFQAVYQQYLQAIEAEDYKAALVHAENSFRTGQQRFDPSSENLRNLHFNYANMLIANRKFSEAYEELEALEQSTMDRYGEVSEQTFEVRIERYYASVKSHSSEPSYEKYKKSIGRSLVDLVEQLSAQQPEKQGNYYAALMAIMQRSNSGFLSLRRMIKLTEKAEGILLEAFGASDTRVIETQFYLAKLLKTNNKLRGSAEKFETIVSVIEQSVEFTHPWALSAHAQLVDIYETMGRSEEATEHCIAIGEMTPWDENVIEPTPLFRVNPEYPISYARARKEGKVIIEFDISEGGFVTNPRVLEVDGGEKFADSSIEALQRWRYAPKFQDGEVQIAKNRRVQMDFYIGR</sequence>
<feature type="signal peptide" evidence="11">
    <location>
        <begin position="1"/>
        <end position="25"/>
    </location>
</feature>
<keyword evidence="8" id="KW-1133">Transmembrane helix</keyword>
<accession>A0ABT7SSB3</accession>
<evidence type="ECO:0000256" key="6">
    <source>
        <dbReference type="ARBA" id="ARBA00022692"/>
    </source>
</evidence>
<protein>
    <recommendedName>
        <fullName evidence="10">Protein TonB</fullName>
    </recommendedName>
</protein>
<comment type="function">
    <text evidence="10">Interacts with outer membrane receptor proteins that carry out high-affinity binding and energy dependent uptake into the periplasmic space of specific substrates. It could act to transduce energy from the cytoplasmic membrane to specific energy-requiring processes in the outer membrane, resulting in the release into the periplasm of ligands bound by these outer membrane proteins.</text>
</comment>
<dbReference type="PROSITE" id="PS52015">
    <property type="entry name" value="TONB_CTD"/>
    <property type="match status" value="1"/>
</dbReference>
<dbReference type="SUPFAM" id="SSF48452">
    <property type="entry name" value="TPR-like"/>
    <property type="match status" value="1"/>
</dbReference>
<evidence type="ECO:0000259" key="12">
    <source>
        <dbReference type="PROSITE" id="PS52015"/>
    </source>
</evidence>
<dbReference type="InterPro" id="IPR011990">
    <property type="entry name" value="TPR-like_helical_dom_sf"/>
</dbReference>
<keyword evidence="11" id="KW-0732">Signal</keyword>
<keyword evidence="4 10" id="KW-1003">Cell membrane</keyword>
<keyword evidence="6" id="KW-0812">Transmembrane</keyword>
<name>A0ABT7SSB3_9ALTE</name>